<evidence type="ECO:0000313" key="2">
    <source>
        <dbReference type="EMBL" id="OTF80449.1"/>
    </source>
</evidence>
<gene>
    <name evidence="2" type="ORF">BLA29_002045</name>
</gene>
<feature type="transmembrane region" description="Helical" evidence="1">
    <location>
        <begin position="13"/>
        <end position="32"/>
    </location>
</feature>
<name>A0A1Y3BHM5_EURMA</name>
<keyword evidence="1" id="KW-1133">Transmembrane helix</keyword>
<evidence type="ECO:0000256" key="1">
    <source>
        <dbReference type="SAM" id="Phobius"/>
    </source>
</evidence>
<organism evidence="2 3">
    <name type="scientific">Euroglyphus maynei</name>
    <name type="common">Mayne's house dust mite</name>
    <dbReference type="NCBI Taxonomy" id="6958"/>
    <lineage>
        <taxon>Eukaryota</taxon>
        <taxon>Metazoa</taxon>
        <taxon>Ecdysozoa</taxon>
        <taxon>Arthropoda</taxon>
        <taxon>Chelicerata</taxon>
        <taxon>Arachnida</taxon>
        <taxon>Acari</taxon>
        <taxon>Acariformes</taxon>
        <taxon>Sarcoptiformes</taxon>
        <taxon>Astigmata</taxon>
        <taxon>Psoroptidia</taxon>
        <taxon>Analgoidea</taxon>
        <taxon>Pyroglyphidae</taxon>
        <taxon>Pyroglyphinae</taxon>
        <taxon>Euroglyphus</taxon>
    </lineage>
</organism>
<proteinExistence type="predicted"/>
<feature type="transmembrane region" description="Helical" evidence="1">
    <location>
        <begin position="234"/>
        <end position="254"/>
    </location>
</feature>
<keyword evidence="1" id="KW-0812">Transmembrane</keyword>
<feature type="transmembrane region" description="Helical" evidence="1">
    <location>
        <begin position="470"/>
        <end position="489"/>
    </location>
</feature>
<feature type="transmembrane region" description="Helical" evidence="1">
    <location>
        <begin position="534"/>
        <end position="557"/>
    </location>
</feature>
<comment type="caution">
    <text evidence="2">The sequence shown here is derived from an EMBL/GenBank/DDBJ whole genome shotgun (WGS) entry which is preliminary data.</text>
</comment>
<evidence type="ECO:0000313" key="3">
    <source>
        <dbReference type="Proteomes" id="UP000194236"/>
    </source>
</evidence>
<reference evidence="2 3" key="1">
    <citation type="submission" date="2017-03" db="EMBL/GenBank/DDBJ databases">
        <title>Genome Survey of Euroglyphus maynei.</title>
        <authorList>
            <person name="Arlian L.G."/>
            <person name="Morgan M.S."/>
            <person name="Rider S.D."/>
        </authorList>
    </citation>
    <scope>NUCLEOTIDE SEQUENCE [LARGE SCALE GENOMIC DNA]</scope>
    <source>
        <strain evidence="2">Arlian Lab</strain>
        <tissue evidence="2">Whole body</tissue>
    </source>
</reference>
<dbReference type="AlphaFoldDB" id="A0A1Y3BHM5"/>
<accession>A0A1Y3BHM5</accession>
<protein>
    <submittedName>
        <fullName evidence="2">Uncharacterized protein</fullName>
    </submittedName>
</protein>
<keyword evidence="3" id="KW-1185">Reference proteome</keyword>
<feature type="transmembrane region" description="Helical" evidence="1">
    <location>
        <begin position="569"/>
        <end position="592"/>
    </location>
</feature>
<keyword evidence="1" id="KW-0472">Membrane</keyword>
<sequence length="658" mass="77934">MHSIFEGRSLWQIGIRIFMMQINIAVIIFLFSSLYSPLLIAADLIAIGFRIVKYCRLNIRQQLNRYHSITMDYNDNDNNNLKWKSSSITVIQWEIKKLIIIFIRTIIFAEEVQKYLSKLLFLALMVTIVASEITIICLEHLIALKQYITIRIFLSYFLFVDYIVIILLTYFVSKLNAEFNSIHFELEKIIIQMNNTLSTFRFKFQMACFYERTLLSQKPFGICIGSITVLKRSVFMQIIILYIRFTIFLLNKIYHQMSRLYLSSFSPKIHQSIFHYYTNFMLINDRWILFVIPIKERICWCLATYLVVYYLGTRYKVFDIDPETKYLFGDLSYLIIEDSLVASNSISLLAGFSSLMFLIIIYYSFQTMTSIGLRTFLLITQDDDPSIFQRIQQQNEQKISRATIMTLKFYDNNIRLNRRKFRSIFNRLFKLSNYMETKPIQNVIIHMISLQAAYIAFNFMLIYIYSPLMIAGYLLHFGFSFIRFTKFHLNKLMKNYSNIMNAIEEREMYSIRIKYNLIVHLSEYSRLILFTENVGIVLSKLFICALLVTFVASQIAMNCLNNLSPDSKVIMLFMYYFLVLDYTIIILLSYVVSKYNARLNSIQVDLNRIVRFVNEMSSKRLAFQIMYYYERLVNRKPFGIKIGVITVLTRAVFLKVSL</sequence>
<feature type="transmembrane region" description="Helical" evidence="1">
    <location>
        <begin position="148"/>
        <end position="172"/>
    </location>
</feature>
<feature type="transmembrane region" description="Helical" evidence="1">
    <location>
        <begin position="119"/>
        <end position="142"/>
    </location>
</feature>
<feature type="transmembrane region" description="Helical" evidence="1">
    <location>
        <begin position="346"/>
        <end position="365"/>
    </location>
</feature>
<dbReference type="OrthoDB" id="6510354at2759"/>
<feature type="transmembrane region" description="Helical" evidence="1">
    <location>
        <begin position="443"/>
        <end position="464"/>
    </location>
</feature>
<dbReference type="Proteomes" id="UP000194236">
    <property type="component" value="Unassembled WGS sequence"/>
</dbReference>
<dbReference type="EMBL" id="MUJZ01018173">
    <property type="protein sequence ID" value="OTF80449.1"/>
    <property type="molecule type" value="Genomic_DNA"/>
</dbReference>